<gene>
    <name evidence="2" type="ORF">PPIS_b0751</name>
</gene>
<protein>
    <submittedName>
        <fullName evidence="2">Uncharacterized protein</fullName>
    </submittedName>
</protein>
<feature type="transmembrane region" description="Helical" evidence="1">
    <location>
        <begin position="13"/>
        <end position="32"/>
    </location>
</feature>
<dbReference type="EMBL" id="CP011925">
    <property type="protein sequence ID" value="ATD09852.1"/>
    <property type="molecule type" value="Genomic_DNA"/>
</dbReference>
<name>A0ABM6NLR7_PSEO7</name>
<evidence type="ECO:0000256" key="1">
    <source>
        <dbReference type="SAM" id="Phobius"/>
    </source>
</evidence>
<organism evidence="2 3">
    <name type="scientific">Pseudoalteromonas piscicida</name>
    <dbReference type="NCBI Taxonomy" id="43662"/>
    <lineage>
        <taxon>Bacteria</taxon>
        <taxon>Pseudomonadati</taxon>
        <taxon>Pseudomonadota</taxon>
        <taxon>Gammaproteobacteria</taxon>
        <taxon>Alteromonadales</taxon>
        <taxon>Pseudoalteromonadaceae</taxon>
        <taxon>Pseudoalteromonas</taxon>
    </lineage>
</organism>
<evidence type="ECO:0000313" key="2">
    <source>
        <dbReference type="EMBL" id="ATD09852.1"/>
    </source>
</evidence>
<sequence>MNSREVELADWDVGIIGISLAQLVAIGVFMQARWPAFFCPKFAIYALYQLPSATQLVKLKAHVPDLM</sequence>
<dbReference type="Proteomes" id="UP000016521">
    <property type="component" value="Chromosome II"/>
</dbReference>
<keyword evidence="3" id="KW-1185">Reference proteome</keyword>
<evidence type="ECO:0000313" key="3">
    <source>
        <dbReference type="Proteomes" id="UP000016521"/>
    </source>
</evidence>
<reference evidence="2 3" key="1">
    <citation type="submission" date="2015-06" db="EMBL/GenBank/DDBJ databases">
        <authorList>
            <person name="Xie B.-B."/>
            <person name="Rong J.-C."/>
            <person name="Qin Q.-L."/>
            <person name="Zhang Y.-Z."/>
        </authorList>
    </citation>
    <scope>NUCLEOTIDE SEQUENCE [LARGE SCALE GENOMIC DNA]</scope>
    <source>
        <strain evidence="2 3">JCM 20779</strain>
    </source>
</reference>
<accession>A0ABM6NLR7</accession>
<keyword evidence="1" id="KW-0472">Membrane</keyword>
<keyword evidence="1" id="KW-1133">Transmembrane helix</keyword>
<proteinExistence type="predicted"/>
<keyword evidence="1" id="KW-0812">Transmembrane</keyword>